<reference evidence="1 2" key="1">
    <citation type="submission" date="2019-08" db="EMBL/GenBank/DDBJ databases">
        <title>Draft genome sequences of two oriental melons (Cucumis melo L. var makuwa).</title>
        <authorList>
            <person name="Kwon S.-Y."/>
        </authorList>
    </citation>
    <scope>NUCLEOTIDE SEQUENCE [LARGE SCALE GENOMIC DNA]</scope>
    <source>
        <strain evidence="2">cv. SW 3</strain>
        <tissue evidence="1">Leaf</tissue>
    </source>
</reference>
<name>A0A5A7U6K5_CUCMM</name>
<dbReference type="EMBL" id="SSTE01011678">
    <property type="protein sequence ID" value="KAA0050800.1"/>
    <property type="molecule type" value="Genomic_DNA"/>
</dbReference>
<protein>
    <submittedName>
        <fullName evidence="1">Uncharacterized protein</fullName>
    </submittedName>
</protein>
<evidence type="ECO:0000313" key="2">
    <source>
        <dbReference type="Proteomes" id="UP000321393"/>
    </source>
</evidence>
<dbReference type="OrthoDB" id="10642333at2759"/>
<gene>
    <name evidence="1" type="ORF">E6C27_scaffold404G00530</name>
</gene>
<comment type="caution">
    <text evidence="1">The sequence shown here is derived from an EMBL/GenBank/DDBJ whole genome shotgun (WGS) entry which is preliminary data.</text>
</comment>
<proteinExistence type="predicted"/>
<organism evidence="1 2">
    <name type="scientific">Cucumis melo var. makuwa</name>
    <name type="common">Oriental melon</name>
    <dbReference type="NCBI Taxonomy" id="1194695"/>
    <lineage>
        <taxon>Eukaryota</taxon>
        <taxon>Viridiplantae</taxon>
        <taxon>Streptophyta</taxon>
        <taxon>Embryophyta</taxon>
        <taxon>Tracheophyta</taxon>
        <taxon>Spermatophyta</taxon>
        <taxon>Magnoliopsida</taxon>
        <taxon>eudicotyledons</taxon>
        <taxon>Gunneridae</taxon>
        <taxon>Pentapetalae</taxon>
        <taxon>rosids</taxon>
        <taxon>fabids</taxon>
        <taxon>Cucurbitales</taxon>
        <taxon>Cucurbitaceae</taxon>
        <taxon>Benincaseae</taxon>
        <taxon>Cucumis</taxon>
    </lineage>
</organism>
<dbReference type="AlphaFoldDB" id="A0A5A7U6K5"/>
<accession>A0A5A7U6K5</accession>
<evidence type="ECO:0000313" key="1">
    <source>
        <dbReference type="EMBL" id="KAA0050800.1"/>
    </source>
</evidence>
<sequence>MMSSIKPRKIRRQKIGLHNGYMKEDQERGSNLISSGYYKVKGKLSLLQTTRSKRVPSHHHSTPFWVYFDYNLISGAIRPSARLDREKKQEGLGALVNKLSNRPQSLFFLIRVISPWELSQEIHDCSTFDCCWRNAHYIILRQGGHRLIASSVIAKYKHIGLPATGVRIIGKCMSCCCSFFQATIHVRVHENGRFFLNIGIKVVRFAAKLGMNLWMSDNLPMKLLSCLTEVGLGISDMALSLEASTLTPLL</sequence>
<dbReference type="Proteomes" id="UP000321393">
    <property type="component" value="Unassembled WGS sequence"/>
</dbReference>